<evidence type="ECO:0000313" key="2">
    <source>
        <dbReference type="EnsemblMetazoa" id="ASIC004961-PA"/>
    </source>
</evidence>
<reference evidence="1 3" key="1">
    <citation type="journal article" date="2014" name="BMC Genomics">
        <title>Genome sequence of Anopheles sinensis provides insight into genetics basis of mosquito competence for malaria parasites.</title>
        <authorList>
            <person name="Zhou D."/>
            <person name="Zhang D."/>
            <person name="Ding G."/>
            <person name="Shi L."/>
            <person name="Hou Q."/>
            <person name="Ye Y."/>
            <person name="Xu Y."/>
            <person name="Zhou H."/>
            <person name="Xiong C."/>
            <person name="Li S."/>
            <person name="Yu J."/>
            <person name="Hong S."/>
            <person name="Yu X."/>
            <person name="Zou P."/>
            <person name="Chen C."/>
            <person name="Chang X."/>
            <person name="Wang W."/>
            <person name="Lv Y."/>
            <person name="Sun Y."/>
            <person name="Ma L."/>
            <person name="Shen B."/>
            <person name="Zhu C."/>
        </authorList>
    </citation>
    <scope>NUCLEOTIDE SEQUENCE [LARGE SCALE GENOMIC DNA]</scope>
</reference>
<name>A0A084VIK1_ANOSI</name>
<dbReference type="AlphaFoldDB" id="A0A084VIK1"/>
<dbReference type="EMBL" id="ATLV01013366">
    <property type="status" value="NOT_ANNOTATED_CDS"/>
    <property type="molecule type" value="Genomic_DNA"/>
</dbReference>
<dbReference type="VEuPathDB" id="VectorBase:ASIC004961"/>
<reference evidence="2" key="2">
    <citation type="submission" date="2020-05" db="UniProtKB">
        <authorList>
            <consortium name="EnsemblMetazoa"/>
        </authorList>
    </citation>
    <scope>IDENTIFICATION</scope>
</reference>
<dbReference type="Proteomes" id="UP000030765">
    <property type="component" value="Unassembled WGS sequence"/>
</dbReference>
<evidence type="ECO:0000313" key="1">
    <source>
        <dbReference type="EMBL" id="KFB37795.1"/>
    </source>
</evidence>
<gene>
    <name evidence="1" type="ORF">ZHAS_00004961</name>
</gene>
<organism evidence="1">
    <name type="scientific">Anopheles sinensis</name>
    <name type="common">Mosquito</name>
    <dbReference type="NCBI Taxonomy" id="74873"/>
    <lineage>
        <taxon>Eukaryota</taxon>
        <taxon>Metazoa</taxon>
        <taxon>Ecdysozoa</taxon>
        <taxon>Arthropoda</taxon>
        <taxon>Hexapoda</taxon>
        <taxon>Insecta</taxon>
        <taxon>Pterygota</taxon>
        <taxon>Neoptera</taxon>
        <taxon>Endopterygota</taxon>
        <taxon>Diptera</taxon>
        <taxon>Nematocera</taxon>
        <taxon>Culicoidea</taxon>
        <taxon>Culicidae</taxon>
        <taxon>Anophelinae</taxon>
        <taxon>Anopheles</taxon>
    </lineage>
</organism>
<protein>
    <submittedName>
        <fullName evidence="1 2">LOG family protein</fullName>
    </submittedName>
</protein>
<sequence length="78" mass="8627">MAGGWGGTTSRGPFGCISNACPHHHKSRLDLEMETVIRLSNEFDSGFLGDPARYQRVATSNPAGRSERFRAYFAPPRE</sequence>
<dbReference type="EnsemblMetazoa" id="ASIC004961-RA">
    <property type="protein sequence ID" value="ASIC004961-PA"/>
    <property type="gene ID" value="ASIC004961"/>
</dbReference>
<proteinExistence type="predicted"/>
<dbReference type="EMBL" id="KE524854">
    <property type="protein sequence ID" value="KFB37795.1"/>
    <property type="molecule type" value="Genomic_DNA"/>
</dbReference>
<accession>A0A084VIK1</accession>
<evidence type="ECO:0000313" key="3">
    <source>
        <dbReference type="Proteomes" id="UP000030765"/>
    </source>
</evidence>
<keyword evidence="3" id="KW-1185">Reference proteome</keyword>